<gene>
    <name evidence="2" type="ORF">NITHO_860004</name>
</gene>
<evidence type="ECO:0000256" key="1">
    <source>
        <dbReference type="SAM" id="Phobius"/>
    </source>
</evidence>
<dbReference type="RefSeq" id="WP_008481882.1">
    <property type="nucleotide sequence ID" value="NZ_CAGS01000722.1"/>
</dbReference>
<dbReference type="InterPro" id="IPR031876">
    <property type="entry name" value="DUF4760"/>
</dbReference>
<accession>I4END5</accession>
<keyword evidence="1" id="KW-1133">Transmembrane helix</keyword>
<protein>
    <recommendedName>
        <fullName evidence="4">DUF4760 domain-containing protein</fullName>
    </recommendedName>
</protein>
<dbReference type="EMBL" id="CAGS01000722">
    <property type="protein sequence ID" value="CCF86198.1"/>
    <property type="molecule type" value="Genomic_DNA"/>
</dbReference>
<keyword evidence="1" id="KW-0812">Transmembrane</keyword>
<organism evidence="2 3">
    <name type="scientific">Nitrolancea hollandica Lb</name>
    <dbReference type="NCBI Taxonomy" id="1129897"/>
    <lineage>
        <taxon>Bacteria</taxon>
        <taxon>Pseudomonadati</taxon>
        <taxon>Thermomicrobiota</taxon>
        <taxon>Thermomicrobia</taxon>
        <taxon>Sphaerobacterales</taxon>
        <taxon>Sphaerobacterineae</taxon>
        <taxon>Sphaerobacteraceae</taxon>
        <taxon>Nitrolancea</taxon>
    </lineage>
</organism>
<evidence type="ECO:0000313" key="3">
    <source>
        <dbReference type="Proteomes" id="UP000004221"/>
    </source>
</evidence>
<evidence type="ECO:0008006" key="4">
    <source>
        <dbReference type="Google" id="ProtNLM"/>
    </source>
</evidence>
<proteinExistence type="predicted"/>
<dbReference type="AlphaFoldDB" id="I4END5"/>
<dbReference type="Pfam" id="PF15956">
    <property type="entry name" value="DUF4760"/>
    <property type="match status" value="1"/>
</dbReference>
<reference evidence="2 3" key="1">
    <citation type="journal article" date="2012" name="ISME J.">
        <title>Nitrification expanded: discovery, physiology and genomics of a nitrite-oxidizing bacterium from the phylum Chloroflexi.</title>
        <authorList>
            <person name="Sorokin D.Y."/>
            <person name="Lucker S."/>
            <person name="Vejmelkova D."/>
            <person name="Kostrikina N.A."/>
            <person name="Kleerebezem R."/>
            <person name="Rijpstra W.I."/>
            <person name="Damste J.S."/>
            <person name="Le Paslier D."/>
            <person name="Muyzer G."/>
            <person name="Wagner M."/>
            <person name="van Loosdrecht M.C."/>
            <person name="Daims H."/>
        </authorList>
    </citation>
    <scope>NUCLEOTIDE SEQUENCE [LARGE SCALE GENOMIC DNA]</scope>
    <source>
        <strain evidence="3">none</strain>
    </source>
</reference>
<feature type="transmembrane region" description="Helical" evidence="1">
    <location>
        <begin position="6"/>
        <end position="27"/>
    </location>
</feature>
<name>I4END5_9BACT</name>
<dbReference type="Proteomes" id="UP000004221">
    <property type="component" value="Unassembled WGS sequence"/>
</dbReference>
<keyword evidence="3" id="KW-1185">Reference proteome</keyword>
<sequence length="178" mass="20395">MSVNWVAVEALGTIGGMAILVSALLVLRQLREENKEEFIAGTAATFEIWMDDDFQRAQQWILYELDLQTWEAFMAANRGQYGERAFIRVGSFYNRIGYMVEYELLGKYEGIILDVIASSAIQVWEKMEPLVLDARRTVNATLYQDFQRLLPSCYGRYIPSRSIHSRAQADARKPEPTA</sequence>
<keyword evidence="1" id="KW-0472">Membrane</keyword>
<comment type="caution">
    <text evidence="2">The sequence shown here is derived from an EMBL/GenBank/DDBJ whole genome shotgun (WGS) entry which is preliminary data.</text>
</comment>
<evidence type="ECO:0000313" key="2">
    <source>
        <dbReference type="EMBL" id="CCF86198.1"/>
    </source>
</evidence>